<feature type="transmembrane region" description="Helical" evidence="2">
    <location>
        <begin position="26"/>
        <end position="46"/>
    </location>
</feature>
<evidence type="ECO:0000256" key="2">
    <source>
        <dbReference type="SAM" id="Phobius"/>
    </source>
</evidence>
<name>A0ABZ3D3K8_9PROT</name>
<accession>A0ABZ3D3K8</accession>
<evidence type="ECO:0000313" key="3">
    <source>
        <dbReference type="EMBL" id="XAE42305.1"/>
    </source>
</evidence>
<dbReference type="RefSeq" id="WP_342628076.1">
    <property type="nucleotide sequence ID" value="NZ_CP152276.1"/>
</dbReference>
<keyword evidence="2" id="KW-0812">Transmembrane</keyword>
<protein>
    <recommendedName>
        <fullName evidence="5">Secreted protein</fullName>
    </recommendedName>
</protein>
<feature type="region of interest" description="Disordered" evidence="1">
    <location>
        <begin position="1"/>
        <end position="21"/>
    </location>
</feature>
<dbReference type="EMBL" id="CP152276">
    <property type="protein sequence ID" value="XAE42305.1"/>
    <property type="molecule type" value="Genomic_DNA"/>
</dbReference>
<keyword evidence="4" id="KW-1185">Reference proteome</keyword>
<evidence type="ECO:0008006" key="5">
    <source>
        <dbReference type="Google" id="ProtNLM"/>
    </source>
</evidence>
<keyword evidence="2" id="KW-0472">Membrane</keyword>
<gene>
    <name evidence="3" type="ORF">AAC691_18910</name>
</gene>
<proteinExistence type="predicted"/>
<evidence type="ECO:0000256" key="1">
    <source>
        <dbReference type="SAM" id="MobiDB-lite"/>
    </source>
</evidence>
<sequence>MASSAPSRTGLPPGCRASGRRRASRGGWWLVLFALVGRLALGGAGVPADGMAWPPAASAVLGVLCDAATPGGGATDGFVTGAPHRHGPHRLAADGAVLALPGQDLPDAILPVPMVLAGGLPGPSRGGWMRPLSRGPPRVTRTAAHPRGPPILS</sequence>
<keyword evidence="2" id="KW-1133">Transmembrane helix</keyword>
<feature type="region of interest" description="Disordered" evidence="1">
    <location>
        <begin position="125"/>
        <end position="153"/>
    </location>
</feature>
<organism evidence="3 4">
    <name type="scientific">Nguyenibacter vanlangensis</name>
    <dbReference type="NCBI Taxonomy" id="1216886"/>
    <lineage>
        <taxon>Bacteria</taxon>
        <taxon>Pseudomonadati</taxon>
        <taxon>Pseudomonadota</taxon>
        <taxon>Alphaproteobacteria</taxon>
        <taxon>Acetobacterales</taxon>
        <taxon>Acetobacteraceae</taxon>
        <taxon>Nguyenibacter</taxon>
    </lineage>
</organism>
<evidence type="ECO:0000313" key="4">
    <source>
        <dbReference type="Proteomes" id="UP001449795"/>
    </source>
</evidence>
<dbReference type="Proteomes" id="UP001449795">
    <property type="component" value="Chromosome"/>
</dbReference>
<reference evidence="3 4" key="1">
    <citation type="submission" date="2024-04" db="EMBL/GenBank/DDBJ databases">
        <title>Complete genome sequence of Nguyenibacter vanlangesis HBCM-1154, a strain capable of nitrogen fixation, IAA production, and phosphorus solubilization isolated from sugarcane soil.</title>
        <authorList>
            <person name="MY HANH P."/>
        </authorList>
    </citation>
    <scope>NUCLEOTIDE SEQUENCE [LARGE SCALE GENOMIC DNA]</scope>
    <source>
        <strain evidence="3 4">HBCM 1154</strain>
    </source>
</reference>